<feature type="transmembrane region" description="Helical" evidence="1">
    <location>
        <begin position="12"/>
        <end position="32"/>
    </location>
</feature>
<evidence type="ECO:0000313" key="2">
    <source>
        <dbReference type="EMBL" id="QXO15829.1"/>
    </source>
</evidence>
<keyword evidence="1" id="KW-0812">Transmembrane</keyword>
<keyword evidence="1" id="KW-1133">Transmembrane helix</keyword>
<evidence type="ECO:0000313" key="3">
    <source>
        <dbReference type="Proteomes" id="UP000694232"/>
    </source>
</evidence>
<dbReference type="InterPro" id="IPR011990">
    <property type="entry name" value="TPR-like_helical_dom_sf"/>
</dbReference>
<dbReference type="EMBL" id="CP076642">
    <property type="protein sequence ID" value="QXO15829.1"/>
    <property type="molecule type" value="Genomic_DNA"/>
</dbReference>
<gene>
    <name evidence="2" type="ORF">KNV97_05310</name>
</gene>
<dbReference type="RefSeq" id="WP_136487109.1">
    <property type="nucleotide sequence ID" value="NZ_CP076642.1"/>
</dbReference>
<organism evidence="2 3">
    <name type="scientific">Vibrio ostreae</name>
    <dbReference type="NCBI Taxonomy" id="2841925"/>
    <lineage>
        <taxon>Bacteria</taxon>
        <taxon>Pseudomonadati</taxon>
        <taxon>Pseudomonadota</taxon>
        <taxon>Gammaproteobacteria</taxon>
        <taxon>Vibrionales</taxon>
        <taxon>Vibrionaceae</taxon>
        <taxon>Vibrio</taxon>
    </lineage>
</organism>
<keyword evidence="3" id="KW-1185">Reference proteome</keyword>
<dbReference type="SUPFAM" id="SSF81901">
    <property type="entry name" value="HCP-like"/>
    <property type="match status" value="1"/>
</dbReference>
<protein>
    <submittedName>
        <fullName evidence="2">Sel1 repeat family protein</fullName>
    </submittedName>
</protein>
<evidence type="ECO:0000256" key="1">
    <source>
        <dbReference type="SAM" id="Phobius"/>
    </source>
</evidence>
<dbReference type="AlphaFoldDB" id="A0A975YLP6"/>
<name>A0A975YLP6_9VIBR</name>
<accession>A0A975YLP6</accession>
<reference evidence="2" key="1">
    <citation type="submission" date="2021-06" db="EMBL/GenBank/DDBJ databases">
        <title>Vibrio nov. sp., novel gut bacterium isolated from Yellow Sea oyster.</title>
        <authorList>
            <person name="Muhammad N."/>
            <person name="Nguyen T.H."/>
            <person name="Lee Y.-J."/>
            <person name="Ko J."/>
            <person name="Kim S.-G."/>
        </authorList>
    </citation>
    <scope>NUCLEOTIDE SEQUENCE</scope>
    <source>
        <strain evidence="2">OG9-811</strain>
    </source>
</reference>
<dbReference type="Gene3D" id="1.25.40.10">
    <property type="entry name" value="Tetratricopeptide repeat domain"/>
    <property type="match status" value="1"/>
</dbReference>
<keyword evidence="1" id="KW-0472">Membrane</keyword>
<sequence>MENMMIKKNILYKFAIFILFAFIISIGSYWLYLKLPTGLDIALSSPLTDETLSTTSYKSININNDPYASSTYRPDDPLYKPVLAIQQKRWSEAIDMLKPMAEQGNSTAMFWLGDITYSANAFSDGGKWFVRAAELGNPYAALRLSPSLSFGHDCDRWLKAYCDSKWDDIGLKGLLKLAHDGDTKAAYAYLYVTRFKNTSSEFYSDLVDLVKTGMDKNYYPPLRYLVNLYLSRESLSPFDNDPLPLSDNEKKVIFNSLMVAAKNNDVLSMKLINDDFKGFFDSDFDDLIDQSQLLLDGNNFLIAFDYFIRGRSNTKSNRDFLIRGYSVANLFDYYIKDFNQRGEYKGIFEYMLMDSNIKPMSEEEKSQGMIMTRNLIGHSTPVIFIDEVTGISPLFH</sequence>
<dbReference type="Proteomes" id="UP000694232">
    <property type="component" value="Chromosome 2"/>
</dbReference>
<proteinExistence type="predicted"/>
<dbReference type="KEGG" id="vos:KNV97_05310"/>